<protein>
    <submittedName>
        <fullName evidence="1">Uncharacterized protein</fullName>
    </submittedName>
</protein>
<gene>
    <name evidence="1" type="ORF">MNBD_GAMMA08-1795</name>
</gene>
<sequence>MKIPNVWAPLIVSSVRDAILYQQSLLRSDTVKNPEDYEEHIVELSELLEYIKSEYKTIEEDAGIPLSKLL</sequence>
<name>A0A3B0XSW3_9ZZZZ</name>
<dbReference type="EMBL" id="UOFH01000084">
    <property type="protein sequence ID" value="VAW59476.1"/>
    <property type="molecule type" value="Genomic_DNA"/>
</dbReference>
<evidence type="ECO:0000313" key="1">
    <source>
        <dbReference type="EMBL" id="VAW59476.1"/>
    </source>
</evidence>
<reference evidence="1" key="1">
    <citation type="submission" date="2018-06" db="EMBL/GenBank/DDBJ databases">
        <authorList>
            <person name="Zhirakovskaya E."/>
        </authorList>
    </citation>
    <scope>NUCLEOTIDE SEQUENCE</scope>
</reference>
<accession>A0A3B0XSW3</accession>
<dbReference type="AlphaFoldDB" id="A0A3B0XSW3"/>
<proteinExistence type="predicted"/>
<organism evidence="1">
    <name type="scientific">hydrothermal vent metagenome</name>
    <dbReference type="NCBI Taxonomy" id="652676"/>
    <lineage>
        <taxon>unclassified sequences</taxon>
        <taxon>metagenomes</taxon>
        <taxon>ecological metagenomes</taxon>
    </lineage>
</organism>